<keyword evidence="6 11" id="KW-0274">FAD</keyword>
<comment type="subcellular location">
    <subcellularLocation>
        <location evidence="11">Mitochondrion inner membrane</location>
    </subcellularLocation>
</comment>
<dbReference type="InterPro" id="IPR050464">
    <property type="entry name" value="Zeta_carotene_desat/Oxidored"/>
</dbReference>
<dbReference type="NCBIfam" id="TIGR00562">
    <property type="entry name" value="proto_IX_ox"/>
    <property type="match status" value="1"/>
</dbReference>
<protein>
    <recommendedName>
        <fullName evidence="4 11">Protoporphyrinogen oxidase</fullName>
        <ecNumber evidence="4 11">1.3.3.4</ecNumber>
    </recommendedName>
</protein>
<keyword evidence="8 11" id="KW-0350">Heme biosynthesis</keyword>
<evidence type="ECO:0000256" key="2">
    <source>
        <dbReference type="ARBA" id="ARBA00005073"/>
    </source>
</evidence>
<proteinExistence type="inferred from homology"/>
<reference evidence="14 15" key="1">
    <citation type="submission" date="2025-04" db="UniProtKB">
        <authorList>
            <consortium name="RefSeq"/>
        </authorList>
    </citation>
    <scope>IDENTIFICATION</scope>
</reference>
<dbReference type="SUPFAM" id="SSF51905">
    <property type="entry name" value="FAD/NAD(P)-binding domain"/>
    <property type="match status" value="1"/>
</dbReference>
<dbReference type="GeneID" id="110983033"/>
<gene>
    <name evidence="14 15 16" type="primary">LOC110983033</name>
</gene>
<dbReference type="InterPro" id="IPR002937">
    <property type="entry name" value="Amino_oxidase"/>
</dbReference>
<dbReference type="SUPFAM" id="SSF54373">
    <property type="entry name" value="FAD-linked reductases, C-terminal domain"/>
    <property type="match status" value="1"/>
</dbReference>
<organism evidence="13 16">
    <name type="scientific">Acanthaster planci</name>
    <name type="common">Crown-of-thorns starfish</name>
    <dbReference type="NCBI Taxonomy" id="133434"/>
    <lineage>
        <taxon>Eukaryota</taxon>
        <taxon>Metazoa</taxon>
        <taxon>Echinodermata</taxon>
        <taxon>Eleutherozoa</taxon>
        <taxon>Asterozoa</taxon>
        <taxon>Asteroidea</taxon>
        <taxon>Valvatacea</taxon>
        <taxon>Valvatida</taxon>
        <taxon>Acanthasteridae</taxon>
        <taxon>Acanthaster</taxon>
    </lineage>
</organism>
<name>A0A8B7YW93_ACAPL</name>
<keyword evidence="5 11" id="KW-0285">Flavoprotein</keyword>
<evidence type="ECO:0000256" key="5">
    <source>
        <dbReference type="ARBA" id="ARBA00022630"/>
    </source>
</evidence>
<evidence type="ECO:0000256" key="8">
    <source>
        <dbReference type="ARBA" id="ARBA00023133"/>
    </source>
</evidence>
<evidence type="ECO:0000259" key="12">
    <source>
        <dbReference type="Pfam" id="PF01593"/>
    </source>
</evidence>
<dbReference type="GO" id="GO:0005743">
    <property type="term" value="C:mitochondrial inner membrane"/>
    <property type="evidence" value="ECO:0007669"/>
    <property type="project" value="UniProtKB-SubCell"/>
</dbReference>
<feature type="domain" description="Amine oxidase" evidence="12">
    <location>
        <begin position="47"/>
        <end position="497"/>
    </location>
</feature>
<dbReference type="EC" id="1.3.3.4" evidence="4 11"/>
<dbReference type="RefSeq" id="XP_022097588.1">
    <property type="nucleotide sequence ID" value="XM_022241896.1"/>
</dbReference>
<keyword evidence="9 11" id="KW-0627">Porphyrin biosynthesis</keyword>
<evidence type="ECO:0000256" key="6">
    <source>
        <dbReference type="ARBA" id="ARBA00022827"/>
    </source>
</evidence>
<dbReference type="PANTHER" id="PTHR42923">
    <property type="entry name" value="PROTOPORPHYRINOGEN OXIDASE"/>
    <property type="match status" value="1"/>
</dbReference>
<dbReference type="Pfam" id="PF01593">
    <property type="entry name" value="Amino_oxidase"/>
    <property type="match status" value="1"/>
</dbReference>
<dbReference type="RefSeq" id="XP_022097587.1">
    <property type="nucleotide sequence ID" value="XM_022241895.1"/>
</dbReference>
<dbReference type="Proteomes" id="UP000694845">
    <property type="component" value="Unplaced"/>
</dbReference>
<dbReference type="AlphaFoldDB" id="A0A8B7YW93"/>
<comment type="cofactor">
    <cofactor evidence="11">
        <name>FAD</name>
        <dbReference type="ChEBI" id="CHEBI:57692"/>
    </cofactor>
    <text evidence="11">Binds 1 FAD per subunit.</text>
</comment>
<dbReference type="RefSeq" id="XP_022097589.1">
    <property type="nucleotide sequence ID" value="XM_022241897.1"/>
</dbReference>
<dbReference type="InterPro" id="IPR004572">
    <property type="entry name" value="Protoporphyrinogen_oxidase"/>
</dbReference>
<evidence type="ECO:0000256" key="10">
    <source>
        <dbReference type="ARBA" id="ARBA00047554"/>
    </source>
</evidence>
<evidence type="ECO:0000256" key="3">
    <source>
        <dbReference type="ARBA" id="ARBA00010551"/>
    </source>
</evidence>
<comment type="pathway">
    <text evidence="2 11">Porphyrin-containing compound metabolism; protoporphyrin-IX biosynthesis; protoporphyrin-IX from protoporphyrinogen-IX: step 1/1.</text>
</comment>
<comment type="function">
    <text evidence="1 11">Catalyzes the 6-electron oxidation of protoporphyrinogen-IX to form protoporphyrin-IX.</text>
</comment>
<dbReference type="InterPro" id="IPR036188">
    <property type="entry name" value="FAD/NAD-bd_sf"/>
</dbReference>
<evidence type="ECO:0000313" key="16">
    <source>
        <dbReference type="RefSeq" id="XP_022097589.1"/>
    </source>
</evidence>
<dbReference type="PANTHER" id="PTHR42923:SF3">
    <property type="entry name" value="PROTOPORPHYRINOGEN OXIDASE"/>
    <property type="match status" value="1"/>
</dbReference>
<keyword evidence="7 11" id="KW-0560">Oxidoreductase</keyword>
<dbReference type="GO" id="GO:0004729">
    <property type="term" value="F:oxygen-dependent protoporphyrinogen oxidase activity"/>
    <property type="evidence" value="ECO:0007669"/>
    <property type="project" value="UniProtKB-UniRule"/>
</dbReference>
<accession>A0A8B7YW93</accession>
<comment type="catalytic activity">
    <reaction evidence="10 11">
        <text>protoporphyrinogen IX + 3 O2 = protoporphyrin IX + 3 H2O2</text>
        <dbReference type="Rhea" id="RHEA:25576"/>
        <dbReference type="ChEBI" id="CHEBI:15379"/>
        <dbReference type="ChEBI" id="CHEBI:16240"/>
        <dbReference type="ChEBI" id="CHEBI:57306"/>
        <dbReference type="ChEBI" id="CHEBI:57307"/>
        <dbReference type="EC" id="1.3.3.4"/>
    </reaction>
</comment>
<dbReference type="GO" id="GO:0006782">
    <property type="term" value="P:protoporphyrinogen IX biosynthetic process"/>
    <property type="evidence" value="ECO:0007669"/>
    <property type="project" value="UniProtKB-UniRule"/>
</dbReference>
<evidence type="ECO:0000313" key="13">
    <source>
        <dbReference type="Proteomes" id="UP000694845"/>
    </source>
</evidence>
<evidence type="ECO:0000256" key="9">
    <source>
        <dbReference type="ARBA" id="ARBA00023244"/>
    </source>
</evidence>
<sequence>MAVRKADFLVLGGGASGLSAVFYLQRLLGDQRKQNHDLHVHGYDERIKIALLEAGPRVGGWIHSLHTAEGSIHETGPRSMRPAGVVGRNSLNLASALGLSEEVIPVLRSHPAAQRRFIYTRGKLHQFPSSLATLLRRQEPFSRPLAWDLAREVLVRRSEVEDESLYDFGRRRFGKEITENLLDPFCRGIFAGKTTELSVRSCFPPLFNFEKRRGSVILGGLLGPAATDPTVGESGLVQRAKREGWSIWSLKGGLQHLAEKLDEVVRKNGAEVQIQRPCTKIEFVQKPESGTKKIARVHTTESVWETDRLICSIPAANLADLLPGDLSPLSMHLRQIESVTAAVVNLEFEGSHLPTEGFGYLVPSHEPSNVLGVIFDSCAFPQHDRPGVKTTRMTCMLGGAWFHDLFGDPDKVDHDWLASIALEALKGQIGLSAKPTFCRVNLSKDCIPNYRVNHHKLLEKIDAHIAANDLPLTLIGSSYKGVSVNDCIYNSRLAAQSLVPDGQLTM</sequence>
<dbReference type="OrthoDB" id="419752at2759"/>
<evidence type="ECO:0000256" key="7">
    <source>
        <dbReference type="ARBA" id="ARBA00023002"/>
    </source>
</evidence>
<evidence type="ECO:0000313" key="14">
    <source>
        <dbReference type="RefSeq" id="XP_022097587.1"/>
    </source>
</evidence>
<keyword evidence="13" id="KW-1185">Reference proteome</keyword>
<dbReference type="CTD" id="5498"/>
<dbReference type="UniPathway" id="UPA00251">
    <property type="reaction ID" value="UER00324"/>
</dbReference>
<dbReference type="Gene3D" id="3.50.50.60">
    <property type="entry name" value="FAD/NAD(P)-binding domain"/>
    <property type="match status" value="1"/>
</dbReference>
<evidence type="ECO:0000256" key="1">
    <source>
        <dbReference type="ARBA" id="ARBA00002600"/>
    </source>
</evidence>
<evidence type="ECO:0000313" key="15">
    <source>
        <dbReference type="RefSeq" id="XP_022097588.1"/>
    </source>
</evidence>
<dbReference type="KEGG" id="aplc:110983033"/>
<dbReference type="OMA" id="WFDQWFG"/>
<comment type="similarity">
    <text evidence="3 11">Belongs to the protoporphyrinogen/coproporphyrinogen oxidase family. Protoporphyrinogen oxidase subfamily.</text>
</comment>
<evidence type="ECO:0000256" key="11">
    <source>
        <dbReference type="RuleBase" id="RU367069"/>
    </source>
</evidence>
<evidence type="ECO:0000256" key="4">
    <source>
        <dbReference type="ARBA" id="ARBA00012867"/>
    </source>
</evidence>